<keyword evidence="2" id="KW-1185">Reference proteome</keyword>
<dbReference type="AlphaFoldDB" id="A0A369QK06"/>
<dbReference type="Proteomes" id="UP000253919">
    <property type="component" value="Unassembled WGS sequence"/>
</dbReference>
<dbReference type="RefSeq" id="WP_115374133.1">
    <property type="nucleotide sequence ID" value="NZ_QASA01000001.1"/>
</dbReference>
<comment type="caution">
    <text evidence="1">The sequence shown here is derived from an EMBL/GenBank/DDBJ whole genome shotgun (WGS) entry which is preliminary data.</text>
</comment>
<evidence type="ECO:0000313" key="2">
    <source>
        <dbReference type="Proteomes" id="UP000253919"/>
    </source>
</evidence>
<name>A0A369QK06_9BACT</name>
<reference evidence="1 2" key="1">
    <citation type="submission" date="2018-04" db="EMBL/GenBank/DDBJ databases">
        <title>Adhaeribacter sp. HMF7616 genome sequencing and assembly.</title>
        <authorList>
            <person name="Kang H."/>
            <person name="Kang J."/>
            <person name="Cha I."/>
            <person name="Kim H."/>
            <person name="Joh K."/>
        </authorList>
    </citation>
    <scope>NUCLEOTIDE SEQUENCE [LARGE SCALE GENOMIC DNA]</scope>
    <source>
        <strain evidence="1 2">HMF7616</strain>
    </source>
</reference>
<dbReference type="OrthoDB" id="1122984at2"/>
<evidence type="ECO:0000313" key="1">
    <source>
        <dbReference type="EMBL" id="RDC65064.1"/>
    </source>
</evidence>
<sequence length="289" mass="30501">MSAGGIKQFKTGNSAEVRVPAGDFPFDGNRTISRQIPGLAGVNLGTTTVKAFLEKLAFISLPPTISITGSYRINGGTNWVNFGTLERGTLVNEVMLRVAGTVAPNSPAIQDIFVGGGAYPDNFYFTGGRTPVGESYFSPDIPLTTARVFTARAVDKANVASNQAAASWNYGVPNYYGPGSPVGAQIDETFIRSLNRTPINQSLASVTATPGPGEYIYYAAPVSSGIKVFEFLSADQTNPEAALRVKVRTNAEIMNGTPLEEATEHYVVRSLSTGLGGGSPYTFQIGNPG</sequence>
<protein>
    <submittedName>
        <fullName evidence="1">Uncharacterized protein</fullName>
    </submittedName>
</protein>
<accession>A0A369QK06</accession>
<dbReference type="EMBL" id="QASA01000001">
    <property type="protein sequence ID" value="RDC65064.1"/>
    <property type="molecule type" value="Genomic_DNA"/>
</dbReference>
<organism evidence="1 2">
    <name type="scientific">Adhaeribacter pallidiroseus</name>
    <dbReference type="NCBI Taxonomy" id="2072847"/>
    <lineage>
        <taxon>Bacteria</taxon>
        <taxon>Pseudomonadati</taxon>
        <taxon>Bacteroidota</taxon>
        <taxon>Cytophagia</taxon>
        <taxon>Cytophagales</taxon>
        <taxon>Hymenobacteraceae</taxon>
        <taxon>Adhaeribacter</taxon>
    </lineage>
</organism>
<gene>
    <name evidence="1" type="ORF">AHMF7616_03687</name>
</gene>
<proteinExistence type="predicted"/>